<dbReference type="Gene3D" id="3.90.320.10">
    <property type="match status" value="1"/>
</dbReference>
<evidence type="ECO:0000313" key="15">
    <source>
        <dbReference type="EMBL" id="SDE71072.1"/>
    </source>
</evidence>
<comment type="cofactor">
    <cofactor evidence="13">
        <name>iron-sulfur cluster</name>
        <dbReference type="ChEBI" id="CHEBI:30408"/>
    </cofactor>
</comment>
<evidence type="ECO:0000256" key="5">
    <source>
        <dbReference type="ARBA" id="ARBA00022722"/>
    </source>
</evidence>
<dbReference type="PANTHER" id="PTHR36531:SF6">
    <property type="entry name" value="DNA REPLICATION ATP-DEPENDENT HELICASE_NUCLEASE DNA2"/>
    <property type="match status" value="1"/>
</dbReference>
<dbReference type="Pfam" id="PF01930">
    <property type="entry name" value="Cas_Cas4"/>
    <property type="match status" value="1"/>
</dbReference>
<keyword evidence="9 13" id="KW-0408">Iron</keyword>
<dbReference type="RefSeq" id="WP_092080812.1">
    <property type="nucleotide sequence ID" value="NZ_FNAQ01000028.1"/>
</dbReference>
<keyword evidence="6 13" id="KW-0479">Metal-binding</keyword>
<keyword evidence="11 13" id="KW-0051">Antiviral defense</keyword>
<keyword evidence="12 13" id="KW-0464">Manganese</keyword>
<dbReference type="EC" id="3.1.12.1" evidence="3 13"/>
<evidence type="ECO:0000256" key="9">
    <source>
        <dbReference type="ARBA" id="ARBA00023004"/>
    </source>
</evidence>
<accession>A0A1G7F5A3</accession>
<dbReference type="STRING" id="57664.SAMN05661003_1285"/>
<dbReference type="PANTHER" id="PTHR36531">
    <property type="entry name" value="CRISPR-ASSOCIATED EXONUCLEASE CAS4"/>
    <property type="match status" value="1"/>
</dbReference>
<comment type="cofactor">
    <cofactor evidence="1">
        <name>[4Fe-4S] cluster</name>
        <dbReference type="ChEBI" id="CHEBI:49883"/>
    </cofactor>
</comment>
<evidence type="ECO:0000256" key="13">
    <source>
        <dbReference type="RuleBase" id="RU365022"/>
    </source>
</evidence>
<evidence type="ECO:0000256" key="6">
    <source>
        <dbReference type="ARBA" id="ARBA00022723"/>
    </source>
</evidence>
<dbReference type="NCBIfam" id="TIGR00372">
    <property type="entry name" value="cas4"/>
    <property type="match status" value="1"/>
</dbReference>
<dbReference type="GO" id="GO:0004527">
    <property type="term" value="F:exonuclease activity"/>
    <property type="evidence" value="ECO:0007669"/>
    <property type="project" value="UniProtKB-KW"/>
</dbReference>
<evidence type="ECO:0000256" key="3">
    <source>
        <dbReference type="ARBA" id="ARBA00012768"/>
    </source>
</evidence>
<dbReference type="AlphaFoldDB" id="A0A1G7F5A3"/>
<evidence type="ECO:0000256" key="7">
    <source>
        <dbReference type="ARBA" id="ARBA00022801"/>
    </source>
</evidence>
<sequence length="207" mass="23310">MYPESDYIMLSALQHYMFCPRQCALIHVEQLWAENRYTAEGQVLHERVDSHEKTKIGGVRIVRTLPIRSGCLGLSGQADVVEFHADGTVLPVEYKRGRPKKDQCDDVQLCAQALCLEEMLSVDIPAGALFYGQKRRRKAVVFDPALRELTLSIAQQVHDLVARQHTPAAVYSKKCDQCSLLHLCLPRSCQEQRSVKKYLAAMIGRAG</sequence>
<evidence type="ECO:0000256" key="11">
    <source>
        <dbReference type="ARBA" id="ARBA00023118"/>
    </source>
</evidence>
<evidence type="ECO:0000256" key="4">
    <source>
        <dbReference type="ARBA" id="ARBA00020049"/>
    </source>
</evidence>
<dbReference type="InterPro" id="IPR011604">
    <property type="entry name" value="PDDEXK-like_dom_sf"/>
</dbReference>
<dbReference type="GO" id="GO:0046872">
    <property type="term" value="F:metal ion binding"/>
    <property type="evidence" value="ECO:0007669"/>
    <property type="project" value="UniProtKB-KW"/>
</dbReference>
<keyword evidence="16" id="KW-1185">Reference proteome</keyword>
<comment type="similarity">
    <text evidence="2 13">Belongs to the CRISPR-associated exonuclease Cas4 family.</text>
</comment>
<organism evidence="15 16">
    <name type="scientific">Desulfuromonas thiophila</name>
    <dbReference type="NCBI Taxonomy" id="57664"/>
    <lineage>
        <taxon>Bacteria</taxon>
        <taxon>Pseudomonadati</taxon>
        <taxon>Thermodesulfobacteriota</taxon>
        <taxon>Desulfuromonadia</taxon>
        <taxon>Desulfuromonadales</taxon>
        <taxon>Desulfuromonadaceae</taxon>
        <taxon>Desulfuromonas</taxon>
    </lineage>
</organism>
<dbReference type="InterPro" id="IPR013343">
    <property type="entry name" value="CRISPR-assoc_prot_Cas4"/>
</dbReference>
<keyword evidence="10 13" id="KW-0411">Iron-sulfur</keyword>
<gene>
    <name evidence="15" type="ORF">SAMN05661003_1285</name>
</gene>
<keyword evidence="5 13" id="KW-0540">Nuclease</keyword>
<evidence type="ECO:0000313" key="16">
    <source>
        <dbReference type="Proteomes" id="UP000243205"/>
    </source>
</evidence>
<evidence type="ECO:0000256" key="12">
    <source>
        <dbReference type="ARBA" id="ARBA00023211"/>
    </source>
</evidence>
<comment type="cofactor">
    <cofactor evidence="13">
        <name>Mg(2+)</name>
        <dbReference type="ChEBI" id="CHEBI:18420"/>
    </cofactor>
    <cofactor evidence="13">
        <name>Mn(2+)</name>
        <dbReference type="ChEBI" id="CHEBI:29035"/>
    </cofactor>
    <text evidence="13">Mg(2+) or Mn(2+) required for ssDNA cleavage activity.</text>
</comment>
<evidence type="ECO:0000256" key="2">
    <source>
        <dbReference type="ARBA" id="ARBA00009189"/>
    </source>
</evidence>
<evidence type="ECO:0000256" key="10">
    <source>
        <dbReference type="ARBA" id="ARBA00023014"/>
    </source>
</evidence>
<dbReference type="Proteomes" id="UP000243205">
    <property type="component" value="Unassembled WGS sequence"/>
</dbReference>
<proteinExistence type="inferred from homology"/>
<comment type="function">
    <text evidence="13">CRISPR (clustered regularly interspaced short palindromic repeat) is an adaptive immune system that provides protection against mobile genetic elements (viruses, transposable elements and conjugative plasmids). CRISPR clusters contain sequences complementary to antecedent mobile elements and target invading nucleic acids. CRISPR clusters are transcribed and processed into CRISPR RNA (crRNA).</text>
</comment>
<evidence type="ECO:0000259" key="14">
    <source>
        <dbReference type="Pfam" id="PF01930"/>
    </source>
</evidence>
<keyword evidence="8 13" id="KW-0269">Exonuclease</keyword>
<dbReference type="InterPro" id="IPR051827">
    <property type="entry name" value="Cas4_exonuclease"/>
</dbReference>
<name>A0A1G7F5A3_9BACT</name>
<dbReference type="GO" id="GO:0051536">
    <property type="term" value="F:iron-sulfur cluster binding"/>
    <property type="evidence" value="ECO:0007669"/>
    <property type="project" value="UniProtKB-KW"/>
</dbReference>
<evidence type="ECO:0000256" key="1">
    <source>
        <dbReference type="ARBA" id="ARBA00001966"/>
    </source>
</evidence>
<keyword evidence="7 13" id="KW-0378">Hydrolase</keyword>
<evidence type="ECO:0000256" key="8">
    <source>
        <dbReference type="ARBA" id="ARBA00022839"/>
    </source>
</evidence>
<dbReference type="GO" id="GO:0051607">
    <property type="term" value="P:defense response to virus"/>
    <property type="evidence" value="ECO:0007669"/>
    <property type="project" value="UniProtKB-KW"/>
</dbReference>
<dbReference type="InterPro" id="IPR022765">
    <property type="entry name" value="Dna2/Cas4_DUF83"/>
</dbReference>
<feature type="domain" description="DUF83" evidence="14">
    <location>
        <begin position="11"/>
        <end position="185"/>
    </location>
</feature>
<dbReference type="OrthoDB" id="9781776at2"/>
<dbReference type="EMBL" id="FNAQ01000028">
    <property type="protein sequence ID" value="SDE71072.1"/>
    <property type="molecule type" value="Genomic_DNA"/>
</dbReference>
<protein>
    <recommendedName>
        <fullName evidence="4 13">CRISPR-associated exonuclease Cas4</fullName>
        <ecNumber evidence="3 13">3.1.12.1</ecNumber>
    </recommendedName>
</protein>
<reference evidence="16" key="1">
    <citation type="submission" date="2016-10" db="EMBL/GenBank/DDBJ databases">
        <authorList>
            <person name="Varghese N."/>
            <person name="Submissions S."/>
        </authorList>
    </citation>
    <scope>NUCLEOTIDE SEQUENCE [LARGE SCALE GENOMIC DNA]</scope>
    <source>
        <strain evidence="16">DSM 8987</strain>
    </source>
</reference>